<dbReference type="EMBL" id="CP053418">
    <property type="protein sequence ID" value="QJW84376.1"/>
    <property type="molecule type" value="Genomic_DNA"/>
</dbReference>
<accession>A0ABX6P5W3</accession>
<protein>
    <submittedName>
        <fullName evidence="1">Uncharacterized protein</fullName>
    </submittedName>
</protein>
<organism evidence="1 2">
    <name type="scientific">Ramlibacter terrae</name>
    <dbReference type="NCBI Taxonomy" id="2732511"/>
    <lineage>
        <taxon>Bacteria</taxon>
        <taxon>Pseudomonadati</taxon>
        <taxon>Pseudomonadota</taxon>
        <taxon>Betaproteobacteria</taxon>
        <taxon>Burkholderiales</taxon>
        <taxon>Comamonadaceae</taxon>
        <taxon>Ramlibacter</taxon>
    </lineage>
</organism>
<keyword evidence="2" id="KW-1185">Reference proteome</keyword>
<gene>
    <name evidence="1" type="ORF">HK414_13070</name>
</gene>
<sequence>MQQTGEAVRATFTHEGPRFGFKQPVIKDLEGRVAGVRGFGDDARALADQVLKDHARKGLALQLGTAASLPNPQLRLSMNGDMAIVRQQLFKIAYLMTVRVFGDPAITGPSGQLLRTAMLAKTEAEILDSGLQGARGLPLPPGFARSAAHHEHTITCAVLPTLGLATSVDLFGCFTLLAITPAGAIAAQELVGEVVTVDAREGKLSRRTYIDALPTLMHLPEGDLRKLLRGGDSSKT</sequence>
<reference evidence="1 2" key="2">
    <citation type="submission" date="2020-05" db="EMBL/GenBank/DDBJ databases">
        <authorList>
            <person name="Khan S.A."/>
            <person name="Jeon C.O."/>
            <person name="Chun B.H."/>
        </authorList>
    </citation>
    <scope>NUCLEOTIDE SEQUENCE [LARGE SCALE GENOMIC DNA]</scope>
    <source>
        <strain evidence="1 2">H242</strain>
    </source>
</reference>
<evidence type="ECO:0000313" key="1">
    <source>
        <dbReference type="EMBL" id="QJW84376.1"/>
    </source>
</evidence>
<name>A0ABX6P5W3_9BURK</name>
<proteinExistence type="predicted"/>
<evidence type="ECO:0000313" key="2">
    <source>
        <dbReference type="Proteomes" id="UP000500826"/>
    </source>
</evidence>
<reference evidence="1 2" key="1">
    <citation type="submission" date="2020-05" db="EMBL/GenBank/DDBJ databases">
        <title>Ramlibacter rhizophilus sp. nov., isolated from rhizosphere soil of national flower Mugunghwa from South Korea.</title>
        <authorList>
            <person name="Zheng-Fei Y."/>
            <person name="Huan T."/>
        </authorList>
    </citation>
    <scope>NUCLEOTIDE SEQUENCE [LARGE SCALE GENOMIC DNA]</scope>
    <source>
        <strain evidence="1 2">H242</strain>
    </source>
</reference>
<dbReference type="Proteomes" id="UP000500826">
    <property type="component" value="Chromosome"/>
</dbReference>